<evidence type="ECO:0000313" key="2">
    <source>
        <dbReference type="Proteomes" id="UP000789739"/>
    </source>
</evidence>
<gene>
    <name evidence="1" type="ORF">PBRASI_LOCUS11568</name>
</gene>
<proteinExistence type="predicted"/>
<reference evidence="1" key="1">
    <citation type="submission" date="2021-06" db="EMBL/GenBank/DDBJ databases">
        <authorList>
            <person name="Kallberg Y."/>
            <person name="Tangrot J."/>
            <person name="Rosling A."/>
        </authorList>
    </citation>
    <scope>NUCLEOTIDE SEQUENCE</scope>
    <source>
        <strain evidence="1">BR232B</strain>
    </source>
</reference>
<name>A0A9N9HC92_9GLOM</name>
<organism evidence="1 2">
    <name type="scientific">Paraglomus brasilianum</name>
    <dbReference type="NCBI Taxonomy" id="144538"/>
    <lineage>
        <taxon>Eukaryota</taxon>
        <taxon>Fungi</taxon>
        <taxon>Fungi incertae sedis</taxon>
        <taxon>Mucoromycota</taxon>
        <taxon>Glomeromycotina</taxon>
        <taxon>Glomeromycetes</taxon>
        <taxon>Paraglomerales</taxon>
        <taxon>Paraglomeraceae</taxon>
        <taxon>Paraglomus</taxon>
    </lineage>
</organism>
<dbReference type="EMBL" id="CAJVPI010005936">
    <property type="protein sequence ID" value="CAG8676350.1"/>
    <property type="molecule type" value="Genomic_DNA"/>
</dbReference>
<dbReference type="AlphaFoldDB" id="A0A9N9HC92"/>
<sequence length="41" mass="4679">SLREREPSAYPASEELLGTSYHKTAKINTNLINEYIRIGNE</sequence>
<feature type="non-terminal residue" evidence="1">
    <location>
        <position position="41"/>
    </location>
</feature>
<accession>A0A9N9HC92</accession>
<evidence type="ECO:0000313" key="1">
    <source>
        <dbReference type="EMBL" id="CAG8676350.1"/>
    </source>
</evidence>
<dbReference type="Proteomes" id="UP000789739">
    <property type="component" value="Unassembled WGS sequence"/>
</dbReference>
<keyword evidence="2" id="KW-1185">Reference proteome</keyword>
<comment type="caution">
    <text evidence="1">The sequence shown here is derived from an EMBL/GenBank/DDBJ whole genome shotgun (WGS) entry which is preliminary data.</text>
</comment>
<protein>
    <submittedName>
        <fullName evidence="1">9362_t:CDS:1</fullName>
    </submittedName>
</protein>
<feature type="non-terminal residue" evidence="1">
    <location>
        <position position="1"/>
    </location>
</feature>